<dbReference type="GeneID" id="4707517"/>
<dbReference type="PANTHER" id="PTHR23188">
    <property type="entry name" value="RNA POLYMERASE II-ASSOCIATED FACTOR 1 HOMOLOG"/>
    <property type="match status" value="1"/>
</dbReference>
<dbReference type="GO" id="GO:0016593">
    <property type="term" value="C:Cdc73/Paf1 complex"/>
    <property type="evidence" value="ECO:0007669"/>
    <property type="project" value="InterPro"/>
</dbReference>
<comment type="subcellular location">
    <subcellularLocation>
        <location evidence="1">Nucleus</location>
    </subcellularLocation>
</comment>
<evidence type="ECO:0000313" key="6">
    <source>
        <dbReference type="Proteomes" id="UP000006701"/>
    </source>
</evidence>
<keyword evidence="3" id="KW-0539">Nucleus</keyword>
<feature type="region of interest" description="Disordered" evidence="4">
    <location>
        <begin position="194"/>
        <end position="219"/>
    </location>
</feature>
<keyword evidence="6" id="KW-1185">Reference proteome</keyword>
<dbReference type="InterPro" id="IPR007133">
    <property type="entry name" value="RNA_pol_II-assoc_Paf1"/>
</dbReference>
<dbReference type="EMBL" id="DS027045">
    <property type="protein sequence ID" value="EAW13966.1"/>
    <property type="molecule type" value="Genomic_DNA"/>
</dbReference>
<dbReference type="RefSeq" id="XP_001275392.1">
    <property type="nucleotide sequence ID" value="XM_001275391.1"/>
</dbReference>
<dbReference type="AlphaFoldDB" id="A1C6E5"/>
<dbReference type="GO" id="GO:0003682">
    <property type="term" value="F:chromatin binding"/>
    <property type="evidence" value="ECO:0007669"/>
    <property type="project" value="TreeGrafter"/>
</dbReference>
<feature type="compositionally biased region" description="Acidic residues" evidence="4">
    <location>
        <begin position="549"/>
        <end position="560"/>
    </location>
</feature>
<dbReference type="GO" id="GO:0006368">
    <property type="term" value="P:transcription elongation by RNA polymerase II"/>
    <property type="evidence" value="ECO:0007669"/>
    <property type="project" value="InterPro"/>
</dbReference>
<feature type="compositionally biased region" description="Low complexity" evidence="4">
    <location>
        <begin position="33"/>
        <end position="48"/>
    </location>
</feature>
<evidence type="ECO:0000313" key="5">
    <source>
        <dbReference type="EMBL" id="EAW13966.1"/>
    </source>
</evidence>
<dbReference type="GO" id="GO:0000993">
    <property type="term" value="F:RNA polymerase II complex binding"/>
    <property type="evidence" value="ECO:0007669"/>
    <property type="project" value="TreeGrafter"/>
</dbReference>
<accession>A1C6E5</accession>
<evidence type="ECO:0008006" key="7">
    <source>
        <dbReference type="Google" id="ProtNLM"/>
    </source>
</evidence>
<dbReference type="PANTHER" id="PTHR23188:SF12">
    <property type="entry name" value="RNA POLYMERASE II-ASSOCIATED FACTOR 1 HOMOLOG"/>
    <property type="match status" value="1"/>
</dbReference>
<sequence>MEYPTPFLAPVNSTDGSPDGSLVPDSEIPPIALPSQLFSPPLTLTPSSEPNSETGPAMSKSKDSSSSGSFHQEYIASLRYRNDLPPPDMPPKFLDIPHEGLERFLTPGFASNLARREEPNIDVDAEGGMPIDLVGIPGLHLGDESAIMASENSQPIDPADLPLLMTLDQLKNPAPKNANVSFLRRTQYISAGLRAPDGPKVTPIRAKPRSMDKPKSQDDPTYIKKYIQKGFDIAYPDSKHVGEDTASRIKGHTPTKLEVDSWAHPVHPDNPKLKPVGFFPLLPDLQGFPDPGGFVQFKFDKAPIQGTSGKRDERIDVGILLPSAPEERICQEHATKAALHKSNPSLYPDPGPVPWDYDLFLPEKKESAKKVIASLRLENPDRDSEELYTHEGADGTKFHRFDRMRTFATSAQTLGNDQKQRDVALTLFNPAEAKEGQQTKQRGAYYYPILGKTRLKPERARTIAQAGLAPTQAKTKEDQVDQIQVVVRDPDEAEVYKRSLHRAAIDPKFAKSMPPPPENLNEQEAPEEQHSDREEAGADGRDHHSDAQDASEEEDRMSDE</sequence>
<evidence type="ECO:0000256" key="3">
    <source>
        <dbReference type="ARBA" id="ARBA00023242"/>
    </source>
</evidence>
<dbReference type="OrthoDB" id="10260285at2759"/>
<feature type="compositionally biased region" description="Basic and acidic residues" evidence="4">
    <location>
        <begin position="498"/>
        <end position="509"/>
    </location>
</feature>
<dbReference type="Proteomes" id="UP000006701">
    <property type="component" value="Unassembled WGS sequence"/>
</dbReference>
<dbReference type="VEuPathDB" id="FungiDB:ACLA_069970"/>
<evidence type="ECO:0000256" key="2">
    <source>
        <dbReference type="ARBA" id="ARBA00007560"/>
    </source>
</evidence>
<dbReference type="eggNOG" id="KOG2478">
    <property type="taxonomic scope" value="Eukaryota"/>
</dbReference>
<name>A1C6E5_ASPCL</name>
<proteinExistence type="inferred from homology"/>
<comment type="similarity">
    <text evidence="2">Belongs to the PAF1 family.</text>
</comment>
<feature type="compositionally biased region" description="Basic and acidic residues" evidence="4">
    <location>
        <begin position="209"/>
        <end position="219"/>
    </location>
</feature>
<dbReference type="KEGG" id="act:ACLA_069970"/>
<dbReference type="STRING" id="344612.A1C6E5"/>
<feature type="region of interest" description="Disordered" evidence="4">
    <location>
        <begin position="498"/>
        <end position="560"/>
    </location>
</feature>
<gene>
    <name evidence="5" type="ORF">ACLA_069970</name>
</gene>
<dbReference type="OMA" id="GAYYYPI"/>
<evidence type="ECO:0000256" key="1">
    <source>
        <dbReference type="ARBA" id="ARBA00004123"/>
    </source>
</evidence>
<dbReference type="Pfam" id="PF03985">
    <property type="entry name" value="Paf1"/>
    <property type="match status" value="1"/>
</dbReference>
<evidence type="ECO:0000256" key="4">
    <source>
        <dbReference type="SAM" id="MobiDB-lite"/>
    </source>
</evidence>
<dbReference type="HOGENOM" id="CLU_021991_1_1_1"/>
<protein>
    <recommendedName>
        <fullName evidence="7">Paf1-domain-containing protein</fullName>
    </recommendedName>
</protein>
<organism evidence="5 6">
    <name type="scientific">Aspergillus clavatus (strain ATCC 1007 / CBS 513.65 / DSM 816 / NCTC 3887 / NRRL 1 / QM 1276 / 107)</name>
    <dbReference type="NCBI Taxonomy" id="344612"/>
    <lineage>
        <taxon>Eukaryota</taxon>
        <taxon>Fungi</taxon>
        <taxon>Dikarya</taxon>
        <taxon>Ascomycota</taxon>
        <taxon>Pezizomycotina</taxon>
        <taxon>Eurotiomycetes</taxon>
        <taxon>Eurotiomycetidae</taxon>
        <taxon>Eurotiales</taxon>
        <taxon>Aspergillaceae</taxon>
        <taxon>Aspergillus</taxon>
        <taxon>Aspergillus subgen. Fumigati</taxon>
    </lineage>
</organism>
<feature type="compositionally biased region" description="Basic and acidic residues" evidence="4">
    <location>
        <begin position="527"/>
        <end position="547"/>
    </location>
</feature>
<reference evidence="5 6" key="1">
    <citation type="journal article" date="2008" name="PLoS Genet.">
        <title>Genomic islands in the pathogenic filamentous fungus Aspergillus fumigatus.</title>
        <authorList>
            <person name="Fedorova N.D."/>
            <person name="Khaldi N."/>
            <person name="Joardar V.S."/>
            <person name="Maiti R."/>
            <person name="Amedeo P."/>
            <person name="Anderson M.J."/>
            <person name="Crabtree J."/>
            <person name="Silva J.C."/>
            <person name="Badger J.H."/>
            <person name="Albarraq A."/>
            <person name="Angiuoli S."/>
            <person name="Bussey H."/>
            <person name="Bowyer P."/>
            <person name="Cotty P.J."/>
            <person name="Dyer P.S."/>
            <person name="Egan A."/>
            <person name="Galens K."/>
            <person name="Fraser-Liggett C.M."/>
            <person name="Haas B.J."/>
            <person name="Inman J.M."/>
            <person name="Kent R."/>
            <person name="Lemieux S."/>
            <person name="Malavazi I."/>
            <person name="Orvis J."/>
            <person name="Roemer T."/>
            <person name="Ronning C.M."/>
            <person name="Sundaram J.P."/>
            <person name="Sutton G."/>
            <person name="Turner G."/>
            <person name="Venter J.C."/>
            <person name="White O.R."/>
            <person name="Whitty B.R."/>
            <person name="Youngman P."/>
            <person name="Wolfe K.H."/>
            <person name="Goldman G.H."/>
            <person name="Wortman J.R."/>
            <person name="Jiang B."/>
            <person name="Denning D.W."/>
            <person name="Nierman W.C."/>
        </authorList>
    </citation>
    <scope>NUCLEOTIDE SEQUENCE [LARGE SCALE GENOMIC DNA]</scope>
    <source>
        <strain evidence="6">ATCC 1007 / CBS 513.65 / DSM 816 / NCTC 3887 / NRRL 1</strain>
    </source>
</reference>
<feature type="region of interest" description="Disordered" evidence="4">
    <location>
        <begin position="1"/>
        <end position="72"/>
    </location>
</feature>